<protein>
    <submittedName>
        <fullName evidence="2">Jg1650 protein</fullName>
    </submittedName>
</protein>
<accession>A0A8S4RGD7</accession>
<feature type="region of interest" description="Disordered" evidence="1">
    <location>
        <begin position="1"/>
        <end position="185"/>
    </location>
</feature>
<gene>
    <name evidence="2" type="primary">jg1650</name>
    <name evidence="2" type="ORF">PAEG_LOCUS12332</name>
</gene>
<keyword evidence="3" id="KW-1185">Reference proteome</keyword>
<feature type="compositionally biased region" description="Polar residues" evidence="1">
    <location>
        <begin position="63"/>
        <end position="74"/>
    </location>
</feature>
<feature type="compositionally biased region" description="Basic and acidic residues" evidence="1">
    <location>
        <begin position="75"/>
        <end position="90"/>
    </location>
</feature>
<dbReference type="EMBL" id="CAKXAJ010025064">
    <property type="protein sequence ID" value="CAH2234509.1"/>
    <property type="molecule type" value="Genomic_DNA"/>
</dbReference>
<organism evidence="2 3">
    <name type="scientific">Pararge aegeria aegeria</name>
    <dbReference type="NCBI Taxonomy" id="348720"/>
    <lineage>
        <taxon>Eukaryota</taxon>
        <taxon>Metazoa</taxon>
        <taxon>Ecdysozoa</taxon>
        <taxon>Arthropoda</taxon>
        <taxon>Hexapoda</taxon>
        <taxon>Insecta</taxon>
        <taxon>Pterygota</taxon>
        <taxon>Neoptera</taxon>
        <taxon>Endopterygota</taxon>
        <taxon>Lepidoptera</taxon>
        <taxon>Glossata</taxon>
        <taxon>Ditrysia</taxon>
        <taxon>Papilionoidea</taxon>
        <taxon>Nymphalidae</taxon>
        <taxon>Satyrinae</taxon>
        <taxon>Satyrini</taxon>
        <taxon>Parargina</taxon>
        <taxon>Pararge</taxon>
    </lineage>
</organism>
<dbReference type="AlphaFoldDB" id="A0A8S4RGD7"/>
<feature type="compositionally biased region" description="Basic and acidic residues" evidence="1">
    <location>
        <begin position="155"/>
        <end position="169"/>
    </location>
</feature>
<evidence type="ECO:0000256" key="1">
    <source>
        <dbReference type="SAM" id="MobiDB-lite"/>
    </source>
</evidence>
<name>A0A8S4RGD7_9NEOP</name>
<evidence type="ECO:0000313" key="3">
    <source>
        <dbReference type="Proteomes" id="UP000838756"/>
    </source>
</evidence>
<reference evidence="2" key="1">
    <citation type="submission" date="2022-03" db="EMBL/GenBank/DDBJ databases">
        <authorList>
            <person name="Lindestad O."/>
        </authorList>
    </citation>
    <scope>NUCLEOTIDE SEQUENCE</scope>
</reference>
<proteinExistence type="predicted"/>
<dbReference type="Proteomes" id="UP000838756">
    <property type="component" value="Unassembled WGS sequence"/>
</dbReference>
<dbReference type="OrthoDB" id="7251706at2759"/>
<comment type="caution">
    <text evidence="2">The sequence shown here is derived from an EMBL/GenBank/DDBJ whole genome shotgun (WGS) entry which is preliminary data.</text>
</comment>
<evidence type="ECO:0000313" key="2">
    <source>
        <dbReference type="EMBL" id="CAH2234509.1"/>
    </source>
</evidence>
<sequence>MSEQEKTSGTAQMGSVIMVEKTTSSRHRKPCRPNEVQEGAELHHKRSKAPVVPSVGEELKNVVDNSTLNESTAIENRKECTQELSSEKHKQSVTKILSSSTKKRDLSPESIALATLEHDKKKPIQTDVQSDLTPKEKAKKAPNKEDTDSITDEITELRTPEVAKEHSEWSDDEEAGGLPRCDSRGSRVSRAARQLFCCGVAYDAPSEDNISTHRGYPI</sequence>